<dbReference type="STRING" id="263852.SAMN02745116_00589"/>
<keyword evidence="2" id="KW-1185">Reference proteome</keyword>
<dbReference type="RefSeq" id="WP_078806549.1">
    <property type="nucleotide sequence ID" value="NZ_FUXI01000005.1"/>
</dbReference>
<dbReference type="InterPro" id="IPR036412">
    <property type="entry name" value="HAD-like_sf"/>
</dbReference>
<organism evidence="1 2">
    <name type="scientific">Pilibacter termitis</name>
    <dbReference type="NCBI Taxonomy" id="263852"/>
    <lineage>
        <taxon>Bacteria</taxon>
        <taxon>Bacillati</taxon>
        <taxon>Bacillota</taxon>
        <taxon>Bacilli</taxon>
        <taxon>Lactobacillales</taxon>
        <taxon>Enterococcaceae</taxon>
        <taxon>Pilibacter</taxon>
    </lineage>
</organism>
<dbReference type="InterPro" id="IPR023214">
    <property type="entry name" value="HAD_sf"/>
</dbReference>
<dbReference type="CDD" id="cd07516">
    <property type="entry name" value="HAD_Pase"/>
    <property type="match status" value="1"/>
</dbReference>
<dbReference type="SFLD" id="SFLDS00003">
    <property type="entry name" value="Haloacid_Dehalogenase"/>
    <property type="match status" value="1"/>
</dbReference>
<dbReference type="Gene3D" id="3.30.1240.10">
    <property type="match status" value="1"/>
</dbReference>
<dbReference type="Proteomes" id="UP000190328">
    <property type="component" value="Unassembled WGS sequence"/>
</dbReference>
<dbReference type="PROSITE" id="PS01229">
    <property type="entry name" value="COF_2"/>
    <property type="match status" value="1"/>
</dbReference>
<dbReference type="GO" id="GO:0005829">
    <property type="term" value="C:cytosol"/>
    <property type="evidence" value="ECO:0007669"/>
    <property type="project" value="TreeGrafter"/>
</dbReference>
<evidence type="ECO:0000313" key="2">
    <source>
        <dbReference type="Proteomes" id="UP000190328"/>
    </source>
</evidence>
<evidence type="ECO:0000313" key="1">
    <source>
        <dbReference type="EMBL" id="SJZ51617.1"/>
    </source>
</evidence>
<dbReference type="EMBL" id="FUXI01000005">
    <property type="protein sequence ID" value="SJZ51617.1"/>
    <property type="molecule type" value="Genomic_DNA"/>
</dbReference>
<dbReference type="SFLD" id="SFLDG01140">
    <property type="entry name" value="C2.B:_Phosphomannomutase_and_P"/>
    <property type="match status" value="1"/>
</dbReference>
<dbReference type="AlphaFoldDB" id="A0A1T4LAV4"/>
<evidence type="ECO:0008006" key="3">
    <source>
        <dbReference type="Google" id="ProtNLM"/>
    </source>
</evidence>
<dbReference type="OrthoDB" id="9806027at2"/>
<dbReference type="GO" id="GO:0000287">
    <property type="term" value="F:magnesium ion binding"/>
    <property type="evidence" value="ECO:0007669"/>
    <property type="project" value="TreeGrafter"/>
</dbReference>
<sequence length="290" mass="31776">MIKLIASDMDGTLVTGHIDISDFTAKAIKKAQESGITFVVATGRNYQEAEIPLKNAGIECSVIGVNGAAIFDKDGNSIRTVALDKEIVLQLIDLLEEFGLYAELGTNKGIFSENHAQRIEFFAQNIAESLPHLTFKQAVAMSSTAMQFFHIQYVKNLREIVLQKDIEVLKFFVMSHDGNVSFAPFRKKVAEENLEVIITSSGEYNIEINHINAQKGLAVKALADKLGIEASEVMTIGDSFNDVSMLEYAGVSFAMGNAHDEVKKHAKYITGTNEENGVGTAILRAIEENL</sequence>
<dbReference type="PANTHER" id="PTHR10000:SF55">
    <property type="entry name" value="5-AMINO-6-(5-PHOSPHO-D-RIBITYLAMINO)URACIL PHOSPHATASE YCSE"/>
    <property type="match status" value="1"/>
</dbReference>
<dbReference type="SUPFAM" id="SSF56784">
    <property type="entry name" value="HAD-like"/>
    <property type="match status" value="1"/>
</dbReference>
<gene>
    <name evidence="1" type="ORF">SAMN02745116_00589</name>
</gene>
<proteinExistence type="predicted"/>
<dbReference type="SFLD" id="SFLDG01144">
    <property type="entry name" value="C2.B.4:_PGP_Like"/>
    <property type="match status" value="1"/>
</dbReference>
<reference evidence="1 2" key="1">
    <citation type="submission" date="2017-02" db="EMBL/GenBank/DDBJ databases">
        <authorList>
            <person name="Peterson S.W."/>
        </authorList>
    </citation>
    <scope>NUCLEOTIDE SEQUENCE [LARGE SCALE GENOMIC DNA]</scope>
    <source>
        <strain evidence="1 2">ATCC BAA-1030</strain>
    </source>
</reference>
<dbReference type="Pfam" id="PF08282">
    <property type="entry name" value="Hydrolase_3"/>
    <property type="match status" value="1"/>
</dbReference>
<dbReference type="NCBIfam" id="TIGR01484">
    <property type="entry name" value="HAD-SF-IIB"/>
    <property type="match status" value="1"/>
</dbReference>
<protein>
    <recommendedName>
        <fullName evidence="3">Haloacid dehalogenase-like hydrolase</fullName>
    </recommendedName>
</protein>
<dbReference type="Gene3D" id="3.40.50.1000">
    <property type="entry name" value="HAD superfamily/HAD-like"/>
    <property type="match status" value="1"/>
</dbReference>
<dbReference type="InterPro" id="IPR000150">
    <property type="entry name" value="Cof"/>
</dbReference>
<dbReference type="NCBIfam" id="TIGR00099">
    <property type="entry name" value="Cof-subfamily"/>
    <property type="match status" value="1"/>
</dbReference>
<dbReference type="PANTHER" id="PTHR10000">
    <property type="entry name" value="PHOSPHOSERINE PHOSPHATASE"/>
    <property type="match status" value="1"/>
</dbReference>
<name>A0A1T4LAV4_9ENTE</name>
<dbReference type="PROSITE" id="PS01228">
    <property type="entry name" value="COF_1"/>
    <property type="match status" value="1"/>
</dbReference>
<dbReference type="GO" id="GO:0016791">
    <property type="term" value="F:phosphatase activity"/>
    <property type="evidence" value="ECO:0007669"/>
    <property type="project" value="TreeGrafter"/>
</dbReference>
<dbReference type="InterPro" id="IPR006379">
    <property type="entry name" value="HAD-SF_hydro_IIB"/>
</dbReference>
<accession>A0A1T4LAV4</accession>